<feature type="transmembrane region" description="Helical" evidence="5">
    <location>
        <begin position="447"/>
        <end position="469"/>
    </location>
</feature>
<dbReference type="InterPro" id="IPR036259">
    <property type="entry name" value="MFS_trans_sf"/>
</dbReference>
<name>A0AAV5UPQ7_9BILA</name>
<dbReference type="Proteomes" id="UP001432322">
    <property type="component" value="Unassembled WGS sequence"/>
</dbReference>
<keyword evidence="4 5" id="KW-0472">Membrane</keyword>
<evidence type="ECO:0000313" key="7">
    <source>
        <dbReference type="Proteomes" id="UP001432322"/>
    </source>
</evidence>
<dbReference type="AlphaFoldDB" id="A0AAV5UPQ7"/>
<dbReference type="PANTHER" id="PTHR24064">
    <property type="entry name" value="SOLUTE CARRIER FAMILY 22 MEMBER"/>
    <property type="match status" value="1"/>
</dbReference>
<protein>
    <recommendedName>
        <fullName evidence="8">G protein-coupled receptor</fullName>
    </recommendedName>
</protein>
<feature type="transmembrane region" description="Helical" evidence="5">
    <location>
        <begin position="135"/>
        <end position="153"/>
    </location>
</feature>
<evidence type="ECO:0000256" key="3">
    <source>
        <dbReference type="ARBA" id="ARBA00022989"/>
    </source>
</evidence>
<feature type="transmembrane region" description="Helical" evidence="5">
    <location>
        <begin position="333"/>
        <end position="357"/>
    </location>
</feature>
<dbReference type="GO" id="GO:0016020">
    <property type="term" value="C:membrane"/>
    <property type="evidence" value="ECO:0007669"/>
    <property type="project" value="UniProtKB-SubCell"/>
</dbReference>
<feature type="transmembrane region" description="Helical" evidence="5">
    <location>
        <begin position="213"/>
        <end position="235"/>
    </location>
</feature>
<keyword evidence="2 5" id="KW-0812">Transmembrane</keyword>
<feature type="transmembrane region" description="Helical" evidence="5">
    <location>
        <begin position="189"/>
        <end position="207"/>
    </location>
</feature>
<evidence type="ECO:0000256" key="4">
    <source>
        <dbReference type="ARBA" id="ARBA00023136"/>
    </source>
</evidence>
<dbReference type="SUPFAM" id="SSF103473">
    <property type="entry name" value="MFS general substrate transporter"/>
    <property type="match status" value="1"/>
</dbReference>
<evidence type="ECO:0000256" key="1">
    <source>
        <dbReference type="ARBA" id="ARBA00004141"/>
    </source>
</evidence>
<reference evidence="6" key="1">
    <citation type="submission" date="2023-10" db="EMBL/GenBank/DDBJ databases">
        <title>Genome assembly of Pristionchus species.</title>
        <authorList>
            <person name="Yoshida K."/>
            <person name="Sommer R.J."/>
        </authorList>
    </citation>
    <scope>NUCLEOTIDE SEQUENCE</scope>
    <source>
        <strain evidence="6">RS5133</strain>
    </source>
</reference>
<dbReference type="Gene3D" id="1.20.1250.20">
    <property type="entry name" value="MFS general substrate transporter like domains"/>
    <property type="match status" value="1"/>
</dbReference>
<evidence type="ECO:0008006" key="8">
    <source>
        <dbReference type="Google" id="ProtNLM"/>
    </source>
</evidence>
<comment type="subcellular location">
    <subcellularLocation>
        <location evidence="1">Membrane</location>
        <topology evidence="1">Multi-pass membrane protein</topology>
    </subcellularLocation>
</comment>
<accession>A0AAV5UPQ7</accession>
<evidence type="ECO:0000256" key="5">
    <source>
        <dbReference type="SAM" id="Phobius"/>
    </source>
</evidence>
<feature type="transmembrane region" description="Helical" evidence="5">
    <location>
        <begin position="109"/>
        <end position="128"/>
    </location>
</feature>
<sequence length="501" mass="57732">MISARVEELLRNEQCSKRRCLTVLAVAFTWYLIAFTRDEGVRAYEAKTRHSSDEHVPYYYVYNGSANGKINDTANWHKTDKVDYYKQLQIVRNTFENMFMYLPISLGNTVLWVFKVSVTVGFFILADVVGRKKALVSALLVHGICSVLSQFPLTVPKQLLTLQQATAQPILFIGIVLILESVSQKCHRTCILIFNLLFILGNVSLFFTNVQVYYVLPILTALLIFATLAAIHLCVPESLSFLMAKERDEEIEEWMDMEKVARTPEESPMNEKQDTDNAIFKTEFEKFSGKTVFRIFVVTFICFITILIRNWLIEDQKTWRMARRDNRWYLGDDFITILFENNMIDLLALLTAFGLLSKCSLQKTVTPVLILLIFAVPLFFYFKGNDKVYIYPFYLVRYLSSIIFVTIPLFVVALFPVKYRMTFFWIFIVASKLSMTLVNKIDSPRLVFHPLSIGGSLCKPATVLVFIALNTVRQQKGKKDGNCLQKLAYHYAKLVNFLSLV</sequence>
<comment type="caution">
    <text evidence="6">The sequence shown here is derived from an EMBL/GenBank/DDBJ whole genome shotgun (WGS) entry which is preliminary data.</text>
</comment>
<feature type="transmembrane region" description="Helical" evidence="5">
    <location>
        <begin position="20"/>
        <end position="37"/>
    </location>
</feature>
<gene>
    <name evidence="6" type="ORF">PFISCL1PPCAC_379</name>
</gene>
<feature type="transmembrane region" description="Helical" evidence="5">
    <location>
        <begin position="364"/>
        <end position="382"/>
    </location>
</feature>
<evidence type="ECO:0000256" key="2">
    <source>
        <dbReference type="ARBA" id="ARBA00022692"/>
    </source>
</evidence>
<organism evidence="6 7">
    <name type="scientific">Pristionchus fissidentatus</name>
    <dbReference type="NCBI Taxonomy" id="1538716"/>
    <lineage>
        <taxon>Eukaryota</taxon>
        <taxon>Metazoa</taxon>
        <taxon>Ecdysozoa</taxon>
        <taxon>Nematoda</taxon>
        <taxon>Chromadorea</taxon>
        <taxon>Rhabditida</taxon>
        <taxon>Rhabditina</taxon>
        <taxon>Diplogasteromorpha</taxon>
        <taxon>Diplogasteroidea</taxon>
        <taxon>Neodiplogasteridae</taxon>
        <taxon>Pristionchus</taxon>
    </lineage>
</organism>
<dbReference type="EMBL" id="BTSY01000001">
    <property type="protein sequence ID" value="GMT09082.1"/>
    <property type="molecule type" value="Genomic_DNA"/>
</dbReference>
<feature type="transmembrane region" description="Helical" evidence="5">
    <location>
        <begin position="291"/>
        <end position="313"/>
    </location>
</feature>
<evidence type="ECO:0000313" key="6">
    <source>
        <dbReference type="EMBL" id="GMT09082.1"/>
    </source>
</evidence>
<feature type="transmembrane region" description="Helical" evidence="5">
    <location>
        <begin position="394"/>
        <end position="415"/>
    </location>
</feature>
<keyword evidence="7" id="KW-1185">Reference proteome</keyword>
<proteinExistence type="predicted"/>
<keyword evidence="3 5" id="KW-1133">Transmembrane helix</keyword>